<dbReference type="InterPro" id="IPR036186">
    <property type="entry name" value="Serpin_sf"/>
</dbReference>
<dbReference type="PANTHER" id="PTHR11461:SF211">
    <property type="entry name" value="GH10112P-RELATED"/>
    <property type="match status" value="1"/>
</dbReference>
<dbReference type="Gene3D" id="3.30.497.10">
    <property type="entry name" value="Antithrombin, subunit I, domain 2"/>
    <property type="match status" value="1"/>
</dbReference>
<protein>
    <submittedName>
        <fullName evidence="3">Serpin B</fullName>
    </submittedName>
</protein>
<dbReference type="Gene3D" id="2.30.39.10">
    <property type="entry name" value="Alpha-1-antitrypsin, domain 1"/>
    <property type="match status" value="1"/>
</dbReference>
<feature type="domain" description="Serpin" evidence="2">
    <location>
        <begin position="19"/>
        <end position="357"/>
    </location>
</feature>
<dbReference type="Pfam" id="PF00079">
    <property type="entry name" value="Serpin"/>
    <property type="match status" value="1"/>
</dbReference>
<dbReference type="RefSeq" id="WP_184393872.1">
    <property type="nucleotide sequence ID" value="NZ_BAAAJD010000065.1"/>
</dbReference>
<dbReference type="GO" id="GO:0005615">
    <property type="term" value="C:extracellular space"/>
    <property type="evidence" value="ECO:0007669"/>
    <property type="project" value="InterPro"/>
</dbReference>
<dbReference type="Proteomes" id="UP000572635">
    <property type="component" value="Unassembled WGS sequence"/>
</dbReference>
<gene>
    <name evidence="3" type="ORF">HDA36_003882</name>
</gene>
<name>A0A7W8QNP4_9ACTN</name>
<evidence type="ECO:0000313" key="3">
    <source>
        <dbReference type="EMBL" id="MBB5433798.1"/>
    </source>
</evidence>
<accession>A0A7W8QNP4</accession>
<dbReference type="SUPFAM" id="SSF56574">
    <property type="entry name" value="Serpins"/>
    <property type="match status" value="1"/>
</dbReference>
<dbReference type="InterPro" id="IPR042185">
    <property type="entry name" value="Serpin_sf_2"/>
</dbReference>
<dbReference type="InterPro" id="IPR023796">
    <property type="entry name" value="Serpin_dom"/>
</dbReference>
<reference evidence="3 4" key="1">
    <citation type="submission" date="2020-08" db="EMBL/GenBank/DDBJ databases">
        <title>Sequencing the genomes of 1000 actinobacteria strains.</title>
        <authorList>
            <person name="Klenk H.-P."/>
        </authorList>
    </citation>
    <scope>NUCLEOTIDE SEQUENCE [LARGE SCALE GENOMIC DNA]</scope>
    <source>
        <strain evidence="3 4">DSM 44551</strain>
    </source>
</reference>
<dbReference type="PANTHER" id="PTHR11461">
    <property type="entry name" value="SERINE PROTEASE INHIBITOR, SERPIN"/>
    <property type="match status" value="1"/>
</dbReference>
<dbReference type="InterPro" id="IPR000215">
    <property type="entry name" value="Serpin_fam"/>
</dbReference>
<dbReference type="EMBL" id="JACHDB010000001">
    <property type="protein sequence ID" value="MBB5433798.1"/>
    <property type="molecule type" value="Genomic_DNA"/>
</dbReference>
<dbReference type="GO" id="GO:0004867">
    <property type="term" value="F:serine-type endopeptidase inhibitor activity"/>
    <property type="evidence" value="ECO:0007669"/>
    <property type="project" value="InterPro"/>
</dbReference>
<proteinExistence type="inferred from homology"/>
<sequence length="363" mass="38193">MTDETPYPAHLAFASRANTRISAALRGEDGHVWSPYSAAEALTLVAAGAGGRTRGELDELLGDLDGHAAALRAAAEGAPGLRAAVSLRIRSGLPVLPEFGAAPAARPASVRTADFAGDPQGVRREVNEEVSAATGGLIPELLPQRAVTAETQALLLSALLVRLRWKHPFDPARTALLPFRAPGGERKVPMMRGRFRLPFAETAGWRMASLIGHGGYRLDVLLPDDPAAAAPAGGVLDALYRSAVPARLDLVLPRFEITRRLDLARPLRTAGVRTLFSPAAELSGIVGAPLRVDSVIHQARLRVDEEGAVAAAATAVLADPGSTRRPAPPPLFLVDRPFCFALRRGPAVLFLGRVASPVDPLAG</sequence>
<comment type="similarity">
    <text evidence="1">Belongs to the serpin family.</text>
</comment>
<evidence type="ECO:0000313" key="4">
    <source>
        <dbReference type="Proteomes" id="UP000572635"/>
    </source>
</evidence>
<organism evidence="3 4">
    <name type="scientific">Nocardiopsis composta</name>
    <dbReference type="NCBI Taxonomy" id="157465"/>
    <lineage>
        <taxon>Bacteria</taxon>
        <taxon>Bacillati</taxon>
        <taxon>Actinomycetota</taxon>
        <taxon>Actinomycetes</taxon>
        <taxon>Streptosporangiales</taxon>
        <taxon>Nocardiopsidaceae</taxon>
        <taxon>Nocardiopsis</taxon>
    </lineage>
</organism>
<keyword evidence="4" id="KW-1185">Reference proteome</keyword>
<comment type="caution">
    <text evidence="3">The sequence shown here is derived from an EMBL/GenBank/DDBJ whole genome shotgun (WGS) entry which is preliminary data.</text>
</comment>
<dbReference type="AlphaFoldDB" id="A0A7W8QNP4"/>
<evidence type="ECO:0000259" key="2">
    <source>
        <dbReference type="SMART" id="SM00093"/>
    </source>
</evidence>
<dbReference type="InterPro" id="IPR042178">
    <property type="entry name" value="Serpin_sf_1"/>
</dbReference>
<dbReference type="SMART" id="SM00093">
    <property type="entry name" value="SERPIN"/>
    <property type="match status" value="1"/>
</dbReference>
<evidence type="ECO:0000256" key="1">
    <source>
        <dbReference type="RuleBase" id="RU000411"/>
    </source>
</evidence>